<keyword evidence="7" id="KW-0378">Hydrolase</keyword>
<dbReference type="InterPro" id="IPR046342">
    <property type="entry name" value="CBS_dom_sf"/>
</dbReference>
<proteinExistence type="inferred from homology"/>
<evidence type="ECO:0000259" key="14">
    <source>
        <dbReference type="PROSITE" id="PS51371"/>
    </source>
</evidence>
<evidence type="ECO:0000313" key="16">
    <source>
        <dbReference type="Proteomes" id="UP001589818"/>
    </source>
</evidence>
<evidence type="ECO:0000256" key="1">
    <source>
        <dbReference type="ARBA" id="ARBA00001947"/>
    </source>
</evidence>
<protein>
    <submittedName>
        <fullName evidence="15">Site-2 protease family protein</fullName>
    </submittedName>
</protein>
<keyword evidence="4 15" id="KW-0645">Protease</keyword>
<dbReference type="PANTHER" id="PTHR39188">
    <property type="entry name" value="MEMBRANE-ASSOCIATED ZINC METALLOPROTEASE M50B"/>
    <property type="match status" value="1"/>
</dbReference>
<dbReference type="Proteomes" id="UP001589818">
    <property type="component" value="Unassembled WGS sequence"/>
</dbReference>
<feature type="domain" description="CBS" evidence="14">
    <location>
        <begin position="225"/>
        <end position="287"/>
    </location>
</feature>
<dbReference type="Pfam" id="PF02163">
    <property type="entry name" value="Peptidase_M50"/>
    <property type="match status" value="2"/>
</dbReference>
<feature type="transmembrane region" description="Helical" evidence="13">
    <location>
        <begin position="184"/>
        <end position="202"/>
    </location>
</feature>
<dbReference type="Gene3D" id="3.10.580.10">
    <property type="entry name" value="CBS-domain"/>
    <property type="match status" value="1"/>
</dbReference>
<dbReference type="GO" id="GO:0006508">
    <property type="term" value="P:proteolysis"/>
    <property type="evidence" value="ECO:0007669"/>
    <property type="project" value="UniProtKB-KW"/>
</dbReference>
<keyword evidence="5 13" id="KW-0812">Transmembrane</keyword>
<keyword evidence="16" id="KW-1185">Reference proteome</keyword>
<accession>A0ABV6JA45</accession>
<reference evidence="15 16" key="1">
    <citation type="submission" date="2024-09" db="EMBL/GenBank/DDBJ databases">
        <authorList>
            <person name="Sun Q."/>
            <person name="Mori K."/>
        </authorList>
    </citation>
    <scope>NUCLEOTIDE SEQUENCE [LARGE SCALE GENOMIC DNA]</scope>
    <source>
        <strain evidence="15 16">CCM 4839</strain>
    </source>
</reference>
<evidence type="ECO:0000313" key="15">
    <source>
        <dbReference type="EMBL" id="MFC0392733.1"/>
    </source>
</evidence>
<comment type="caution">
    <text evidence="15">The sequence shown here is derived from an EMBL/GenBank/DDBJ whole genome shotgun (WGS) entry which is preliminary data.</text>
</comment>
<evidence type="ECO:0000256" key="4">
    <source>
        <dbReference type="ARBA" id="ARBA00022670"/>
    </source>
</evidence>
<evidence type="ECO:0000256" key="12">
    <source>
        <dbReference type="PROSITE-ProRule" id="PRU00703"/>
    </source>
</evidence>
<dbReference type="GO" id="GO:0008233">
    <property type="term" value="F:peptidase activity"/>
    <property type="evidence" value="ECO:0007669"/>
    <property type="project" value="UniProtKB-KW"/>
</dbReference>
<comment type="cofactor">
    <cofactor evidence="1">
        <name>Zn(2+)</name>
        <dbReference type="ChEBI" id="CHEBI:29105"/>
    </cofactor>
</comment>
<dbReference type="PROSITE" id="PS51371">
    <property type="entry name" value="CBS"/>
    <property type="match status" value="1"/>
</dbReference>
<evidence type="ECO:0000256" key="5">
    <source>
        <dbReference type="ARBA" id="ARBA00022692"/>
    </source>
</evidence>
<keyword evidence="11 13" id="KW-0472">Membrane</keyword>
<keyword evidence="6" id="KW-0479">Metal-binding</keyword>
<keyword evidence="9 13" id="KW-1133">Transmembrane helix</keyword>
<sequence length="294" mass="32837">MIKFRGIVWSIHPLFVLVMIASIVTGYFAELITLFGIVLVHELGHVIVARGYGWTIREVKLLPFGGVAEVEDTGGLPAKEEAVVVLAGPLQNVWMGAAAWGMGQLGWWDSEWAAYVLQANIMIGLFNLLPILPLDGGKLLQVVLSRSLTYHQMLTWGARISLLLSAGMVLYAFSPLFQGGGRGIQLNLLAVGIFLFMTNWTYNRHIPFLFLRFLTSRGTASTRHIIRGVWAQPIVVSQRHTVTAALRLFKRDRYHLIVVMEERGRILGILPEQQLVNGFLEDGKPDRAVCDLFM</sequence>
<dbReference type="Pfam" id="PF00571">
    <property type="entry name" value="CBS"/>
    <property type="match status" value="1"/>
</dbReference>
<name>A0ABV6JA45_9BACL</name>
<dbReference type="InterPro" id="IPR000644">
    <property type="entry name" value="CBS_dom"/>
</dbReference>
<evidence type="ECO:0000256" key="9">
    <source>
        <dbReference type="ARBA" id="ARBA00022989"/>
    </source>
</evidence>
<dbReference type="PANTHER" id="PTHR39188:SF3">
    <property type="entry name" value="STAGE IV SPORULATION PROTEIN FB"/>
    <property type="match status" value="1"/>
</dbReference>
<evidence type="ECO:0000256" key="13">
    <source>
        <dbReference type="SAM" id="Phobius"/>
    </source>
</evidence>
<organism evidence="15 16">
    <name type="scientific">Paenibacillus mendelii</name>
    <dbReference type="NCBI Taxonomy" id="206163"/>
    <lineage>
        <taxon>Bacteria</taxon>
        <taxon>Bacillati</taxon>
        <taxon>Bacillota</taxon>
        <taxon>Bacilli</taxon>
        <taxon>Bacillales</taxon>
        <taxon>Paenibacillaceae</taxon>
        <taxon>Paenibacillus</taxon>
    </lineage>
</organism>
<evidence type="ECO:0000256" key="2">
    <source>
        <dbReference type="ARBA" id="ARBA00004141"/>
    </source>
</evidence>
<gene>
    <name evidence="15" type="ORF">ACFFJ8_15280</name>
</gene>
<keyword evidence="12" id="KW-0129">CBS domain</keyword>
<keyword evidence="8" id="KW-0862">Zinc</keyword>
<feature type="transmembrane region" description="Helical" evidence="13">
    <location>
        <begin position="112"/>
        <end position="132"/>
    </location>
</feature>
<evidence type="ECO:0000256" key="11">
    <source>
        <dbReference type="ARBA" id="ARBA00023136"/>
    </source>
</evidence>
<dbReference type="CDD" id="cd06161">
    <property type="entry name" value="S2P-M50_SpoIVFB"/>
    <property type="match status" value="1"/>
</dbReference>
<dbReference type="EMBL" id="JBHLVF010000023">
    <property type="protein sequence ID" value="MFC0392733.1"/>
    <property type="molecule type" value="Genomic_DNA"/>
</dbReference>
<comment type="subcellular location">
    <subcellularLocation>
        <location evidence="2">Membrane</location>
        <topology evidence="2">Multi-pass membrane protein</topology>
    </subcellularLocation>
</comment>
<evidence type="ECO:0000256" key="10">
    <source>
        <dbReference type="ARBA" id="ARBA00023049"/>
    </source>
</evidence>
<feature type="transmembrane region" description="Helical" evidence="13">
    <location>
        <begin position="153"/>
        <end position="172"/>
    </location>
</feature>
<evidence type="ECO:0000256" key="3">
    <source>
        <dbReference type="ARBA" id="ARBA00007931"/>
    </source>
</evidence>
<dbReference type="SUPFAM" id="SSF54631">
    <property type="entry name" value="CBS-domain pair"/>
    <property type="match status" value="1"/>
</dbReference>
<dbReference type="RefSeq" id="WP_204818830.1">
    <property type="nucleotide sequence ID" value="NZ_JANHOF010000005.1"/>
</dbReference>
<comment type="similarity">
    <text evidence="3">Belongs to the peptidase M50B family.</text>
</comment>
<evidence type="ECO:0000256" key="7">
    <source>
        <dbReference type="ARBA" id="ARBA00022801"/>
    </source>
</evidence>
<evidence type="ECO:0000256" key="6">
    <source>
        <dbReference type="ARBA" id="ARBA00022723"/>
    </source>
</evidence>
<dbReference type="InterPro" id="IPR008915">
    <property type="entry name" value="Peptidase_M50"/>
</dbReference>
<keyword evidence="10" id="KW-0482">Metalloprotease</keyword>
<evidence type="ECO:0000256" key="8">
    <source>
        <dbReference type="ARBA" id="ARBA00022833"/>
    </source>
</evidence>
<feature type="transmembrane region" description="Helical" evidence="13">
    <location>
        <begin position="7"/>
        <end position="29"/>
    </location>
</feature>